<evidence type="ECO:0000256" key="1">
    <source>
        <dbReference type="SAM" id="Phobius"/>
    </source>
</evidence>
<gene>
    <name evidence="3" type="ORF">BKA21_002119</name>
    <name evidence="2" type="ORF">Col01nite_16990</name>
</gene>
<protein>
    <submittedName>
        <fullName evidence="3">Uncharacterized protein</fullName>
    </submittedName>
</protein>
<evidence type="ECO:0000313" key="3">
    <source>
        <dbReference type="EMBL" id="NYD86570.1"/>
    </source>
</evidence>
<sequence>MATIDAQALLSGWAVSATRMDEFTVVADLTDAAAQASPGDELAVERACAAILAERPATASALLGDVDREAAVADATTWKDVVALAAWAAQGDRDALASLLRAGGRLQGQHVAPHAYLLAAAAEQAGQDDVADSAWRTVATSATPTMVVLRRRAVADVLRRSTTSPSAAAATVEAAARAVAGMYPQPEDHLHPTLDVVERLEARDDRAGARLLLEAMVALRPDVAGLRALLDERAPAAAPLRTTVLRATAVVVAAALVALSVTQGLTSLVAGAGIVAAGIVWVLAGQRPTAGLTRTDRRAVWRVRQLLGDDDQTLDPLTRRVLGGVVGAALLVVPTVMTLGGLAEDPLADVAQTPEFSAASFCVLTLVACLGVAAGVWRLKAGIRLTARKRRAQQQSAMNSQARECLCLGTIGLRGTEADTYLDAHLVPAEADVEALVPDLSPAAGSGHRCPVSDTPWLAVRAPGRATLLVRGVLTRVPEPVADAAGGYI</sequence>
<evidence type="ECO:0000313" key="2">
    <source>
        <dbReference type="EMBL" id="GIG32540.1"/>
    </source>
</evidence>
<evidence type="ECO:0000313" key="4">
    <source>
        <dbReference type="Proteomes" id="UP000577956"/>
    </source>
</evidence>
<accession>A0A7Y9JZS8</accession>
<keyword evidence="1" id="KW-0472">Membrane</keyword>
<feature type="transmembrane region" description="Helical" evidence="1">
    <location>
        <begin position="358"/>
        <end position="379"/>
    </location>
</feature>
<proteinExistence type="predicted"/>
<keyword evidence="1" id="KW-1133">Transmembrane helix</keyword>
<dbReference type="EMBL" id="BONN01000004">
    <property type="protein sequence ID" value="GIG32540.1"/>
    <property type="molecule type" value="Genomic_DNA"/>
</dbReference>
<dbReference type="Proteomes" id="UP000577956">
    <property type="component" value="Unassembled WGS sequence"/>
</dbReference>
<dbReference type="EMBL" id="JACCBK010000001">
    <property type="protein sequence ID" value="NYD86570.1"/>
    <property type="molecule type" value="Genomic_DNA"/>
</dbReference>
<evidence type="ECO:0000313" key="5">
    <source>
        <dbReference type="Proteomes" id="UP000618382"/>
    </source>
</evidence>
<organism evidence="3 4">
    <name type="scientific">Cellulomonas oligotrophica</name>
    <dbReference type="NCBI Taxonomy" id="931536"/>
    <lineage>
        <taxon>Bacteria</taxon>
        <taxon>Bacillati</taxon>
        <taxon>Actinomycetota</taxon>
        <taxon>Actinomycetes</taxon>
        <taxon>Micrococcales</taxon>
        <taxon>Cellulomonadaceae</taxon>
        <taxon>Cellulomonas</taxon>
    </lineage>
</organism>
<feature type="transmembrane region" description="Helical" evidence="1">
    <location>
        <begin position="267"/>
        <end position="284"/>
    </location>
</feature>
<feature type="transmembrane region" description="Helical" evidence="1">
    <location>
        <begin position="321"/>
        <end position="343"/>
    </location>
</feature>
<comment type="caution">
    <text evidence="3">The sequence shown here is derived from an EMBL/GenBank/DDBJ whole genome shotgun (WGS) entry which is preliminary data.</text>
</comment>
<keyword evidence="1" id="KW-0812">Transmembrane</keyword>
<reference evidence="2 5" key="2">
    <citation type="submission" date="2021-01" db="EMBL/GenBank/DDBJ databases">
        <title>Whole genome shotgun sequence of Cellulomonas oligotrophica NBRC 109435.</title>
        <authorList>
            <person name="Komaki H."/>
            <person name="Tamura T."/>
        </authorList>
    </citation>
    <scope>NUCLEOTIDE SEQUENCE [LARGE SCALE GENOMIC DNA]</scope>
    <source>
        <strain evidence="2 5">NBRC 109435</strain>
    </source>
</reference>
<dbReference type="RefSeq" id="WP_140458170.1">
    <property type="nucleotide sequence ID" value="NZ_BAABFI010000001.1"/>
</dbReference>
<dbReference type="AlphaFoldDB" id="A0A7Y9JZS8"/>
<keyword evidence="5" id="KW-1185">Reference proteome</keyword>
<name>A0A7Y9JZS8_9CELL</name>
<reference evidence="3 4" key="1">
    <citation type="submission" date="2020-07" db="EMBL/GenBank/DDBJ databases">
        <title>Sequencing the genomes of 1000 actinobacteria strains.</title>
        <authorList>
            <person name="Klenk H.-P."/>
        </authorList>
    </citation>
    <scope>NUCLEOTIDE SEQUENCE [LARGE SCALE GENOMIC DNA]</scope>
    <source>
        <strain evidence="3 4">DSM 24482</strain>
    </source>
</reference>
<dbReference type="Proteomes" id="UP000618382">
    <property type="component" value="Unassembled WGS sequence"/>
</dbReference>